<organism evidence="1 2">
    <name type="scientific">Cricetulus griseus</name>
    <name type="common">Chinese hamster</name>
    <name type="synonym">Cricetulus barabensis griseus</name>
    <dbReference type="NCBI Taxonomy" id="10029"/>
    <lineage>
        <taxon>Eukaryota</taxon>
        <taxon>Metazoa</taxon>
        <taxon>Chordata</taxon>
        <taxon>Craniata</taxon>
        <taxon>Vertebrata</taxon>
        <taxon>Euteleostomi</taxon>
        <taxon>Mammalia</taxon>
        <taxon>Eutheria</taxon>
        <taxon>Euarchontoglires</taxon>
        <taxon>Glires</taxon>
        <taxon>Rodentia</taxon>
        <taxon>Myomorpha</taxon>
        <taxon>Muroidea</taxon>
        <taxon>Cricetidae</taxon>
        <taxon>Cricetinae</taxon>
        <taxon>Cricetulus</taxon>
    </lineage>
</organism>
<dbReference type="AlphaFoldDB" id="G3I546"/>
<dbReference type="InParanoid" id="G3I546"/>
<dbReference type="Proteomes" id="UP000001075">
    <property type="component" value="Unassembled WGS sequence"/>
</dbReference>
<evidence type="ECO:0000313" key="2">
    <source>
        <dbReference type="Proteomes" id="UP000001075"/>
    </source>
</evidence>
<accession>G3I546</accession>
<gene>
    <name evidence="1" type="ORF">I79_018583</name>
</gene>
<proteinExistence type="predicted"/>
<reference evidence="2" key="1">
    <citation type="journal article" date="2011" name="Nat. Biotechnol.">
        <title>The genomic sequence of the Chinese hamster ovary (CHO)-K1 cell line.</title>
        <authorList>
            <person name="Xu X."/>
            <person name="Nagarajan H."/>
            <person name="Lewis N.E."/>
            <person name="Pan S."/>
            <person name="Cai Z."/>
            <person name="Liu X."/>
            <person name="Chen W."/>
            <person name="Xie M."/>
            <person name="Wang W."/>
            <person name="Hammond S."/>
            <person name="Andersen M.R."/>
            <person name="Neff N."/>
            <person name="Passarelli B."/>
            <person name="Koh W."/>
            <person name="Fan H.C."/>
            <person name="Wang J."/>
            <person name="Gui Y."/>
            <person name="Lee K.H."/>
            <person name="Betenbaugh M.J."/>
            <person name="Quake S.R."/>
            <person name="Famili I."/>
            <person name="Palsson B.O."/>
            <person name="Wang J."/>
        </authorList>
    </citation>
    <scope>NUCLEOTIDE SEQUENCE [LARGE SCALE GENOMIC DNA]</scope>
    <source>
        <strain evidence="2">CHO K1 cell line</strain>
    </source>
</reference>
<sequence length="81" mass="9118">MGYASKGKGLVMILCRERILRTAKLGARGLLLMTLSCCLHFLSVPTHILIPVQRWENSQTITIKTCSNIKRNYTSRLPVAM</sequence>
<name>G3I546_CRIGR</name>
<protein>
    <submittedName>
        <fullName evidence="1">Uncharacterized protein</fullName>
    </submittedName>
</protein>
<dbReference type="EMBL" id="JH001281">
    <property type="protein sequence ID" value="EGW09891.1"/>
    <property type="molecule type" value="Genomic_DNA"/>
</dbReference>
<evidence type="ECO:0000313" key="1">
    <source>
        <dbReference type="EMBL" id="EGW09891.1"/>
    </source>
</evidence>